<protein>
    <submittedName>
        <fullName evidence="2">Uncharacterized protein</fullName>
    </submittedName>
</protein>
<sequence length="127" mass="13246">MSPRRATLLLYVSLGLFAALALARVIESGSVPWLLVAASALAVAVLAGPVAWLARDRLPAARRAVLFRIAFLGGATLFTLYLGVSLAFGVPFLFVSDGVLLGVICGTAVVLLAERTVVPERLRGSGI</sequence>
<comment type="caution">
    <text evidence="2">The sequence shown here is derived from an EMBL/GenBank/DDBJ whole genome shotgun (WGS) entry which is preliminary data.</text>
</comment>
<feature type="transmembrane region" description="Helical" evidence="1">
    <location>
        <begin position="65"/>
        <end position="84"/>
    </location>
</feature>
<name>A0ABD5QQZ6_9EURY</name>
<gene>
    <name evidence="2" type="ORF">ACFPJA_07790</name>
</gene>
<feature type="transmembrane region" description="Helical" evidence="1">
    <location>
        <begin position="33"/>
        <end position="53"/>
    </location>
</feature>
<dbReference type="RefSeq" id="WP_122106249.1">
    <property type="nucleotide sequence ID" value="NZ_JBHSKV010000010.1"/>
</dbReference>
<dbReference type="Proteomes" id="UP001596145">
    <property type="component" value="Unassembled WGS sequence"/>
</dbReference>
<dbReference type="EMBL" id="JBHSKV010000010">
    <property type="protein sequence ID" value="MFC5134620.1"/>
    <property type="molecule type" value="Genomic_DNA"/>
</dbReference>
<evidence type="ECO:0000256" key="1">
    <source>
        <dbReference type="SAM" id="Phobius"/>
    </source>
</evidence>
<reference evidence="2 3" key="1">
    <citation type="journal article" date="2019" name="Int. J. Syst. Evol. Microbiol.">
        <title>The Global Catalogue of Microorganisms (GCM) 10K type strain sequencing project: providing services to taxonomists for standard genome sequencing and annotation.</title>
        <authorList>
            <consortium name="The Broad Institute Genomics Platform"/>
            <consortium name="The Broad Institute Genome Sequencing Center for Infectious Disease"/>
            <person name="Wu L."/>
            <person name="Ma J."/>
        </authorList>
    </citation>
    <scope>NUCLEOTIDE SEQUENCE [LARGE SCALE GENOMIC DNA]</scope>
    <source>
        <strain evidence="2 3">CGMCC 1.16026</strain>
    </source>
</reference>
<accession>A0ABD5QQZ6</accession>
<keyword evidence="1" id="KW-0812">Transmembrane</keyword>
<evidence type="ECO:0000313" key="3">
    <source>
        <dbReference type="Proteomes" id="UP001596145"/>
    </source>
</evidence>
<keyword evidence="1" id="KW-0472">Membrane</keyword>
<keyword evidence="1" id="KW-1133">Transmembrane helix</keyword>
<feature type="transmembrane region" description="Helical" evidence="1">
    <location>
        <begin position="90"/>
        <end position="113"/>
    </location>
</feature>
<keyword evidence="3" id="KW-1185">Reference proteome</keyword>
<dbReference type="AlphaFoldDB" id="A0ABD5QQZ6"/>
<organism evidence="2 3">
    <name type="scientific">Halorubrum glutamatedens</name>
    <dbReference type="NCBI Taxonomy" id="2707018"/>
    <lineage>
        <taxon>Archaea</taxon>
        <taxon>Methanobacteriati</taxon>
        <taxon>Methanobacteriota</taxon>
        <taxon>Stenosarchaea group</taxon>
        <taxon>Halobacteria</taxon>
        <taxon>Halobacteriales</taxon>
        <taxon>Haloferacaceae</taxon>
        <taxon>Halorubrum</taxon>
    </lineage>
</organism>
<proteinExistence type="predicted"/>
<evidence type="ECO:0000313" key="2">
    <source>
        <dbReference type="EMBL" id="MFC5134620.1"/>
    </source>
</evidence>